<dbReference type="EMBL" id="JBHSTQ010000016">
    <property type="protein sequence ID" value="MFC6387527.1"/>
    <property type="molecule type" value="Genomic_DNA"/>
</dbReference>
<proteinExistence type="inferred from homology"/>
<keyword evidence="3 5" id="KW-0175">Coiled coil</keyword>
<dbReference type="SUPFAM" id="SSF58113">
    <property type="entry name" value="Apolipoprotein A-I"/>
    <property type="match status" value="1"/>
</dbReference>
<feature type="coiled-coil region" evidence="5">
    <location>
        <begin position="405"/>
        <end position="432"/>
    </location>
</feature>
<comment type="caution">
    <text evidence="6">The sequence shown here is derived from an EMBL/GenBank/DDBJ whole genome shotgun (WGS) entry which is preliminary data.</text>
</comment>
<dbReference type="Proteomes" id="UP001596267">
    <property type="component" value="Unassembled WGS sequence"/>
</dbReference>
<feature type="coiled-coil region" evidence="5">
    <location>
        <begin position="236"/>
        <end position="285"/>
    </location>
</feature>
<evidence type="ECO:0000313" key="7">
    <source>
        <dbReference type="Proteomes" id="UP001596267"/>
    </source>
</evidence>
<evidence type="ECO:0000256" key="3">
    <source>
        <dbReference type="ARBA" id="ARBA00023054"/>
    </source>
</evidence>
<sequence>MFIILLSVLINIAIGLVILIKVKKSPDGSSSKDIDLFKETIIKQITDTSNCTQKIINDEFKSSRTENYEIAGKNREELSKNLNSFAESVLSRIAENAQLQQTINKDTNETVRKMISSNESQMEGIRNTLEEKISNLQESNIKKLVETKEKTSTTLTEGLRDIRNTFDKKIQLFEDKLEKLTTINAEKMKSMTETLERNLSSLQKENGIKLEENKEKTSKTIRDGLQDVRNIFDQKIQSFEGKLEKLTLSNEEKMKKMTETIETKLNTLRQENSKKLEEMRQTVDEKLNSTLEQRLGEKFKLVSDRLEQVHNGLGEMKALATGVGDLKKVLTNVKTKGIWGEIQLGNILAEVLTTDQYVENVATKKNSNDRVEFAIKIPSKQDSEKFIYLPVDSKFPNEIYEHLMTAQESENVEAVKESIKQLETRIKLEAKTIHDKYISPPDTTDFAVLFVPTESLYAEVLKIQGLVEFIQNTYRVTVTGPTTMAAFLNSLQMGFRTLAIQKRSSEVWETLGKVKTEFGKFGDIIEKTQKKLQEASNNMDKVAVRTRAIQRNLNKVEELPSEEKEFSGLLD</sequence>
<dbReference type="Pfam" id="PF02646">
    <property type="entry name" value="RmuC"/>
    <property type="match status" value="1"/>
</dbReference>
<gene>
    <name evidence="6" type="primary">rmuC</name>
    <name evidence="6" type="ORF">ACFP7A_13045</name>
</gene>
<accession>A0ABW1WJG1</accession>
<dbReference type="InterPro" id="IPR003798">
    <property type="entry name" value="DNA_recombination_RmuC"/>
</dbReference>
<reference evidence="7" key="1">
    <citation type="journal article" date="2019" name="Int. J. Syst. Evol. Microbiol.">
        <title>The Global Catalogue of Microorganisms (GCM) 10K type strain sequencing project: providing services to taxonomists for standard genome sequencing and annotation.</title>
        <authorList>
            <consortium name="The Broad Institute Genomics Platform"/>
            <consortium name="The Broad Institute Genome Sequencing Center for Infectious Disease"/>
            <person name="Wu L."/>
            <person name="Ma J."/>
        </authorList>
    </citation>
    <scope>NUCLEOTIDE SEQUENCE [LARGE SCALE GENOMIC DNA]</scope>
    <source>
        <strain evidence="7">CCUG 42001</strain>
    </source>
</reference>
<dbReference type="Gene3D" id="1.20.5.1230">
    <property type="entry name" value="Apolipoprotein A-I"/>
    <property type="match status" value="1"/>
</dbReference>
<keyword evidence="7" id="KW-1185">Reference proteome</keyword>
<evidence type="ECO:0000256" key="4">
    <source>
        <dbReference type="ARBA" id="ARBA00023172"/>
    </source>
</evidence>
<keyword evidence="4" id="KW-0233">DNA recombination</keyword>
<comment type="similarity">
    <text evidence="2">Belongs to the RmuC family.</text>
</comment>
<evidence type="ECO:0000256" key="1">
    <source>
        <dbReference type="ARBA" id="ARBA00003416"/>
    </source>
</evidence>
<protein>
    <submittedName>
        <fullName evidence="6">DNA recombination protein RmuC</fullName>
    </submittedName>
</protein>
<name>A0ABW1WJG1_9BACL</name>
<dbReference type="PANTHER" id="PTHR30563">
    <property type="entry name" value="DNA RECOMBINATION PROTEIN RMUC"/>
    <property type="match status" value="1"/>
</dbReference>
<evidence type="ECO:0000256" key="2">
    <source>
        <dbReference type="ARBA" id="ARBA00009840"/>
    </source>
</evidence>
<evidence type="ECO:0000256" key="5">
    <source>
        <dbReference type="SAM" id="Coils"/>
    </source>
</evidence>
<evidence type="ECO:0000313" key="6">
    <source>
        <dbReference type="EMBL" id="MFC6387527.1"/>
    </source>
</evidence>
<comment type="function">
    <text evidence="1">Involved in DNA recombination.</text>
</comment>
<dbReference type="RefSeq" id="WP_253077275.1">
    <property type="nucleotide sequence ID" value="NZ_JAMXWN010000018.1"/>
</dbReference>
<dbReference type="PANTHER" id="PTHR30563:SF0">
    <property type="entry name" value="DNA RECOMBINATION PROTEIN RMUC"/>
    <property type="match status" value="1"/>
</dbReference>
<organism evidence="6 7">
    <name type="scientific">Sporolactobacillus kofuensis</name>
    <dbReference type="NCBI Taxonomy" id="269672"/>
    <lineage>
        <taxon>Bacteria</taxon>
        <taxon>Bacillati</taxon>
        <taxon>Bacillota</taxon>
        <taxon>Bacilli</taxon>
        <taxon>Bacillales</taxon>
        <taxon>Sporolactobacillaceae</taxon>
        <taxon>Sporolactobacillus</taxon>
    </lineage>
</organism>